<dbReference type="InterPro" id="IPR044861">
    <property type="entry name" value="IPNS-like_FE2OG_OXY"/>
</dbReference>
<sequence length="1046" mass="117507">MSTTLTATAPESYKLELMSAYGTVYRDVLRTPPRDCDASEVPVIDLSNIRGTESERKALAATIRDAAENTGFFYIKNHGIPKATIDAAFTQAQSFFSQPNEQKALVTQKKSKFFNGWTEKRAAQISPTETKDHREGFSFRYDPRYDPETKDPDAVPEEVKPWMKHEDFVWEGTSHLPGFKNDMITYWQSCLTLARSLIRVFALALDVPENYFDDIVTYPGSDSVVNYYPKNTEAQDAIIDVGLGAHTDLQCFTLLWQDSIGGLQVLTKDGQWIKVPPVPDTFVINIGDFFQRLSNDRFQSTVHRVFNYAPADRYSMPFFFGFNHNEQCSVLPTCTDEKNPPKYEPISCGESRMIENAFFNNYTNIQQYGKGNCSMEEQRDASASPPGSPEATGHQPVAFIEPEDDGYYSASDVDSTIISLASTVRDFSFENDRRYHKFKEGRYVFPNDDAEQEREDMKHSMVVSLCGGALHSAPLENPQRILDIGTGTGIWAIDMGDEYPEATITGIDLSPIQPAYVPSNVFFMIDDVETEWLYLDNSVDYIHIRNMGAAIKDWTTIFAQAYRILKPGGWIELQEMKWNFNSDDGTIPPDYALTRMMDLVWEGLAVFDIEADVADINPQRLRDSGFLNQVNSVQKVPVGEWPERPDLKMIGLYCQAILYDGIHAVTIGPLTRGLGWSPEAVDMFLVDNIGPLRNPPLPTQSPEAATQEPTSPATDESSEPTIEADDDGDEGDGYETASDTSSNATSSLASTVRDYNFENKRRYHKFKEGRYAFPNDDAEQEREDMKHAMIVTLCGGSLHGAPLKNPQKILDIGTGTGIWAIDMGDEYPEAEVTGIDLSPIQPTYVPVNVSFIVDDAEAEWLYPDDSIDYIHVRNMGPGIKDWTKLLAQSYRVLKPGGWIELQEMKWSFNCDDDTMPSTYALTKWTKLLWEGLSTFGIKAEPADTNPQRLIDAGFVNQVHDIKKVPVGEWPKRHDLSKIVAYCKAVIYDGLHAITIGPFTRGLGWTAEEVEIFLIDVRKDLLNTSIHSYVSYHSIAGQKAEDTVELA</sequence>
<dbReference type="Pfam" id="PF14226">
    <property type="entry name" value="DIOX_N"/>
    <property type="match status" value="1"/>
</dbReference>
<dbReference type="PROSITE" id="PS51471">
    <property type="entry name" value="FE2OG_OXY"/>
    <property type="match status" value="1"/>
</dbReference>
<comment type="similarity">
    <text evidence="1">Belongs to the methyltransferase superfamily. LaeA methyltransferase family.</text>
</comment>
<dbReference type="InterPro" id="IPR029063">
    <property type="entry name" value="SAM-dependent_MTases_sf"/>
</dbReference>
<evidence type="ECO:0000256" key="2">
    <source>
        <dbReference type="SAM" id="MobiDB-lite"/>
    </source>
</evidence>
<dbReference type="GO" id="GO:0008168">
    <property type="term" value="F:methyltransferase activity"/>
    <property type="evidence" value="ECO:0007669"/>
    <property type="project" value="TreeGrafter"/>
</dbReference>
<dbReference type="GO" id="GO:0044283">
    <property type="term" value="P:small molecule biosynthetic process"/>
    <property type="evidence" value="ECO:0007669"/>
    <property type="project" value="UniProtKB-ARBA"/>
</dbReference>
<evidence type="ECO:0000313" key="4">
    <source>
        <dbReference type="EMBL" id="KZL74593.1"/>
    </source>
</evidence>
<dbReference type="EMBL" id="LFIV01000031">
    <property type="protein sequence ID" value="KZL74593.1"/>
    <property type="molecule type" value="Genomic_DNA"/>
</dbReference>
<accession>A0A166VI61</accession>
<dbReference type="Pfam" id="PF03171">
    <property type="entry name" value="2OG-FeII_Oxy"/>
    <property type="match status" value="1"/>
</dbReference>
<dbReference type="CDD" id="cd02440">
    <property type="entry name" value="AdoMet_MTases"/>
    <property type="match status" value="2"/>
</dbReference>
<dbReference type="InterPro" id="IPR005123">
    <property type="entry name" value="Oxoglu/Fe-dep_dioxygenase_dom"/>
</dbReference>
<proteinExistence type="inferred from homology"/>
<feature type="domain" description="Fe2OG dioxygenase" evidence="3">
    <location>
        <begin position="215"/>
        <end position="322"/>
    </location>
</feature>
<feature type="region of interest" description="Disordered" evidence="2">
    <location>
        <begin position="692"/>
        <end position="747"/>
    </location>
</feature>
<feature type="compositionally biased region" description="Low complexity" evidence="2">
    <location>
        <begin position="736"/>
        <end position="747"/>
    </location>
</feature>
<comment type="caution">
    <text evidence="4">The sequence shown here is derived from an EMBL/GenBank/DDBJ whole genome shotgun (WGS) entry which is preliminary data.</text>
</comment>
<evidence type="ECO:0000259" key="3">
    <source>
        <dbReference type="PROSITE" id="PS51471"/>
    </source>
</evidence>
<dbReference type="SUPFAM" id="SSF51197">
    <property type="entry name" value="Clavaminate synthase-like"/>
    <property type="match status" value="1"/>
</dbReference>
<dbReference type="Proteomes" id="UP000076552">
    <property type="component" value="Unassembled WGS sequence"/>
</dbReference>
<protein>
    <submittedName>
        <fullName evidence="4">2OG-Fe(II) oxygenase superfamily protein</fullName>
    </submittedName>
</protein>
<reference evidence="4 5" key="1">
    <citation type="submission" date="2015-06" db="EMBL/GenBank/DDBJ databases">
        <title>Survival trade-offs in plant roots during colonization by closely related pathogenic and mutualistic fungi.</title>
        <authorList>
            <person name="Hacquard S."/>
            <person name="Kracher B."/>
            <person name="Hiruma K."/>
            <person name="Weinman A."/>
            <person name="Muench P."/>
            <person name="Garrido Oter R."/>
            <person name="Ver Loren van Themaat E."/>
            <person name="Dallerey J.-F."/>
            <person name="Damm U."/>
            <person name="Henrissat B."/>
            <person name="Lespinet O."/>
            <person name="Thon M."/>
            <person name="Kemen E."/>
            <person name="McHardy A.C."/>
            <person name="Schulze-Lefert P."/>
            <person name="O'Connell R.J."/>
        </authorList>
    </citation>
    <scope>NUCLEOTIDE SEQUENCE [LARGE SCALE GENOMIC DNA]</scope>
    <source>
        <strain evidence="4 5">0861</strain>
    </source>
</reference>
<evidence type="ECO:0000313" key="5">
    <source>
        <dbReference type="Proteomes" id="UP000076552"/>
    </source>
</evidence>
<organism evidence="4 5">
    <name type="scientific">Colletotrichum tofieldiae</name>
    <dbReference type="NCBI Taxonomy" id="708197"/>
    <lineage>
        <taxon>Eukaryota</taxon>
        <taxon>Fungi</taxon>
        <taxon>Dikarya</taxon>
        <taxon>Ascomycota</taxon>
        <taxon>Pezizomycotina</taxon>
        <taxon>Sordariomycetes</taxon>
        <taxon>Hypocreomycetidae</taxon>
        <taxon>Glomerellales</taxon>
        <taxon>Glomerellaceae</taxon>
        <taxon>Colletotrichum</taxon>
        <taxon>Colletotrichum spaethianum species complex</taxon>
    </lineage>
</organism>
<dbReference type="AlphaFoldDB" id="A0A166VI61"/>
<dbReference type="Gene3D" id="3.40.50.150">
    <property type="entry name" value="Vaccinia Virus protein VP39"/>
    <property type="match status" value="2"/>
</dbReference>
<keyword evidence="5" id="KW-1185">Reference proteome</keyword>
<dbReference type="PANTHER" id="PTHR43591:SF24">
    <property type="entry name" value="2-METHOXY-6-POLYPRENYL-1,4-BENZOQUINOL METHYLASE, MITOCHONDRIAL"/>
    <property type="match status" value="1"/>
</dbReference>
<feature type="region of interest" description="Disordered" evidence="2">
    <location>
        <begin position="373"/>
        <end position="395"/>
    </location>
</feature>
<dbReference type="PANTHER" id="PTHR43591">
    <property type="entry name" value="METHYLTRANSFERASE"/>
    <property type="match status" value="1"/>
</dbReference>
<feature type="compositionally biased region" description="Acidic residues" evidence="2">
    <location>
        <begin position="716"/>
        <end position="733"/>
    </location>
</feature>
<evidence type="ECO:0000256" key="1">
    <source>
        <dbReference type="ARBA" id="ARBA00038158"/>
    </source>
</evidence>
<dbReference type="STRING" id="708197.A0A166VI61"/>
<dbReference type="Gene3D" id="2.60.120.330">
    <property type="entry name" value="B-lactam Antibiotic, Isopenicillin N Synthase, Chain"/>
    <property type="match status" value="1"/>
</dbReference>
<dbReference type="PRINTS" id="PR00682">
    <property type="entry name" value="IPNSYNTHASE"/>
</dbReference>
<feature type="compositionally biased region" description="Polar residues" evidence="2">
    <location>
        <begin position="700"/>
        <end position="715"/>
    </location>
</feature>
<dbReference type="InterPro" id="IPR027443">
    <property type="entry name" value="IPNS-like_sf"/>
</dbReference>
<dbReference type="InterPro" id="IPR026992">
    <property type="entry name" value="DIOX_N"/>
</dbReference>
<dbReference type="SUPFAM" id="SSF53335">
    <property type="entry name" value="S-adenosyl-L-methionine-dependent methyltransferases"/>
    <property type="match status" value="2"/>
</dbReference>
<dbReference type="Pfam" id="PF13489">
    <property type="entry name" value="Methyltransf_23"/>
    <property type="match status" value="2"/>
</dbReference>
<gene>
    <name evidence="4" type="ORF">CT0861_00059</name>
</gene>
<name>A0A166VI61_9PEZI</name>